<dbReference type="RefSeq" id="WP_135676728.1">
    <property type="nucleotide sequence ID" value="NZ_RQFP01000001.1"/>
</dbReference>
<evidence type="ECO:0000313" key="3">
    <source>
        <dbReference type="Proteomes" id="UP000297891"/>
    </source>
</evidence>
<proteinExistence type="predicted"/>
<keyword evidence="3" id="KW-1185">Reference proteome</keyword>
<dbReference type="PANTHER" id="PTHR41786">
    <property type="entry name" value="MOTILITY ACCESSORY FACTOR MAF"/>
    <property type="match status" value="1"/>
</dbReference>
<gene>
    <name evidence="2" type="ORF">EHQ30_07080</name>
</gene>
<dbReference type="Pfam" id="PF01973">
    <property type="entry name" value="MptE-like"/>
    <property type="match status" value="1"/>
</dbReference>
<dbReference type="InterPro" id="IPR002826">
    <property type="entry name" value="MptE-like"/>
</dbReference>
<organism evidence="2 3">
    <name type="scientific">Leptospira brenneri</name>
    <dbReference type="NCBI Taxonomy" id="2023182"/>
    <lineage>
        <taxon>Bacteria</taxon>
        <taxon>Pseudomonadati</taxon>
        <taxon>Spirochaetota</taxon>
        <taxon>Spirochaetia</taxon>
        <taxon>Leptospirales</taxon>
        <taxon>Leptospiraceae</taxon>
        <taxon>Leptospira</taxon>
    </lineage>
</organism>
<dbReference type="OrthoDB" id="5458680at2"/>
<evidence type="ECO:0000259" key="1">
    <source>
        <dbReference type="Pfam" id="PF01973"/>
    </source>
</evidence>
<sequence length="636" mass="72151">MNDSLFQKNLAALPSSLADAVQNPPNTMNALDLNSKNSETKISYELTKSKTGDPTLELDGVWIHSRFDPKKEAERFATELPHDGSERIYLLFGAGLGYIIPFLMERKNITTIWMEPNSFFIRESFRIFDFSKSFLEGKLILITGEGMEDQLSEAVKGKGTHPISFVPHRGSWQWKEDEYLRLKYTAEQMFHKKDVNLATLTRFEKIWAKNICYNLPELSKFRPVSDLFGIAKEISIVVCGAGPSLSESIPEIIKFRKQFLLLAVDTAVPILTSFGAEPDLIFSVDPQALNSQYLEDYSGEAILVFDPTSTYISLRLEKGPNKGFVTSSPFPLIGLLERTGSDEIGSVPFGGSVSTNAASLATLMGAKSVYLVGQDLSFTKGLAHSKGAVLEERLNYLESRKFRREKHNYKQLFALPRKQVKGNQEEIYITNEKMLIFKKWFEDHAKENPWINLTRFGAKLEGIPHSEFSNEFSNDEFETKNQTNLVQSVRNQIHSLLQNEISFFNQDQLVSEIKSTTEALLNFVTTVKRGLTVSRRIYNQIQKNQINPKTFSEDIKQMDSIDEQVSGKKGLNEILSLGIQRVILTITEGYDDHLSVEEKENAQLGVAKKSLLLYEGLYESVRTTKRMLTKSLYRML</sequence>
<dbReference type="Proteomes" id="UP000297891">
    <property type="component" value="Unassembled WGS sequence"/>
</dbReference>
<comment type="caution">
    <text evidence="2">The sequence shown here is derived from an EMBL/GenBank/DDBJ whole genome shotgun (WGS) entry which is preliminary data.</text>
</comment>
<evidence type="ECO:0000313" key="2">
    <source>
        <dbReference type="EMBL" id="TGK96360.1"/>
    </source>
</evidence>
<dbReference type="EMBL" id="RQFP01000001">
    <property type="protein sequence ID" value="TGK96360.1"/>
    <property type="molecule type" value="Genomic_DNA"/>
</dbReference>
<dbReference type="AlphaFoldDB" id="A0A5F1ZAH0"/>
<feature type="domain" description="6-hydroxymethylpterin diphosphokinase MptE-like" evidence="1">
    <location>
        <begin position="209"/>
        <end position="380"/>
    </location>
</feature>
<protein>
    <submittedName>
        <fullName evidence="2">DUF115 domain-containing protein</fullName>
    </submittedName>
</protein>
<accession>A0A5F1ZAH0</accession>
<reference evidence="2" key="1">
    <citation type="journal article" date="2019" name="PLoS Negl. Trop. Dis.">
        <title>Revisiting the worldwide diversity of Leptospira species in the environment.</title>
        <authorList>
            <person name="Vincent A.T."/>
            <person name="Schiettekatte O."/>
            <person name="Bourhy P."/>
            <person name="Veyrier F.J."/>
            <person name="Picardeau M."/>
        </authorList>
    </citation>
    <scope>NUCLEOTIDE SEQUENCE [LARGE SCALE GENOMIC DNA]</scope>
    <source>
        <strain evidence="2">201800277</strain>
    </source>
</reference>
<name>A0A5F1ZAH0_9LEPT</name>
<dbReference type="PANTHER" id="PTHR41786:SF1">
    <property type="entry name" value="6-HYDROXYMETHYLPTERIN DIPHOSPHOKINASE MPTE-LIKE DOMAIN-CONTAINING PROTEIN"/>
    <property type="match status" value="1"/>
</dbReference>